<reference evidence="2 3" key="1">
    <citation type="submission" date="2021-09" db="EMBL/GenBank/DDBJ databases">
        <title>Aeromonas schubertii isolated from Asian sea bass.</title>
        <authorList>
            <person name="Pinpimai K."/>
        </authorList>
    </citation>
    <scope>NUCLEOTIDE SEQUENCE [LARGE SCALE GENOMIC DNA]</scope>
    <source>
        <strain evidence="2 3">CHULA2021a</strain>
    </source>
</reference>
<accession>A0ABS7V6F2</accession>
<evidence type="ECO:0000313" key="2">
    <source>
        <dbReference type="EMBL" id="MBZ6064666.1"/>
    </source>
</evidence>
<keyword evidence="1" id="KW-1133">Transmembrane helix</keyword>
<keyword evidence="1" id="KW-0472">Membrane</keyword>
<dbReference type="RefSeq" id="WP_224161713.1">
    <property type="nucleotide sequence ID" value="NZ_JAIRBT010000001.1"/>
</dbReference>
<evidence type="ECO:0008006" key="4">
    <source>
        <dbReference type="Google" id="ProtNLM"/>
    </source>
</evidence>
<evidence type="ECO:0000313" key="3">
    <source>
        <dbReference type="Proteomes" id="UP000774958"/>
    </source>
</evidence>
<gene>
    <name evidence="2" type="ORF">LA374_00340</name>
</gene>
<keyword evidence="3" id="KW-1185">Reference proteome</keyword>
<name>A0ABS7V6F2_9GAMM</name>
<feature type="transmembrane region" description="Helical" evidence="1">
    <location>
        <begin position="12"/>
        <end position="34"/>
    </location>
</feature>
<proteinExistence type="predicted"/>
<sequence>MTNTTSKHQDKINLSSKLIVGIALMPFIFSWFTLKDGYTKRARTASFLWLILNLLIVVGDSETVGAKISAIFFLCACGMLSAIIFGKWHPWVNFQKIANKKPHQARGIPTNNKKAKTINISHYSREELLEIAFSYIDSNKNYTQREVSVKQITDTHIKGWCHERKAIRTFRIDSIILDVTLRSSGEVIPLNSWVKAVERIN</sequence>
<protein>
    <recommendedName>
        <fullName evidence="4">WYL domain-containing protein</fullName>
    </recommendedName>
</protein>
<organism evidence="2 3">
    <name type="scientific">Aeromonas schubertii</name>
    <dbReference type="NCBI Taxonomy" id="652"/>
    <lineage>
        <taxon>Bacteria</taxon>
        <taxon>Pseudomonadati</taxon>
        <taxon>Pseudomonadota</taxon>
        <taxon>Gammaproteobacteria</taxon>
        <taxon>Aeromonadales</taxon>
        <taxon>Aeromonadaceae</taxon>
        <taxon>Aeromonas</taxon>
    </lineage>
</organism>
<keyword evidence="1" id="KW-0812">Transmembrane</keyword>
<feature type="transmembrane region" description="Helical" evidence="1">
    <location>
        <begin position="64"/>
        <end position="86"/>
    </location>
</feature>
<dbReference type="EMBL" id="JAIRBT010000001">
    <property type="protein sequence ID" value="MBZ6064666.1"/>
    <property type="molecule type" value="Genomic_DNA"/>
</dbReference>
<dbReference type="Proteomes" id="UP000774958">
    <property type="component" value="Unassembled WGS sequence"/>
</dbReference>
<comment type="caution">
    <text evidence="2">The sequence shown here is derived from an EMBL/GenBank/DDBJ whole genome shotgun (WGS) entry which is preliminary data.</text>
</comment>
<evidence type="ECO:0000256" key="1">
    <source>
        <dbReference type="SAM" id="Phobius"/>
    </source>
</evidence>